<dbReference type="EMBL" id="AVPU01000001">
    <property type="protein sequence ID" value="KGM56273.1"/>
    <property type="molecule type" value="Genomic_DNA"/>
</dbReference>
<evidence type="ECO:0000259" key="3">
    <source>
        <dbReference type="Pfam" id="PF01648"/>
    </source>
</evidence>
<sequence length="267" mass="28285">MLAMNSHGLPGRLPVSGLTATFLGARPASAIDELAARGIFIGLVDLGEWHPWVDEATRLLSPDERDRVARCRSPADRSALALTYALHRLLLGQALHCDAAAVPVARDEAGAPRLLGCLHATSLSHAGRRAAAFAITMTGPVGVDLEPVTRTAIMQELADWVRHPADADGIAASGEGGYGQALLELWVRKEAFLKAAGVGMSREMNTFPAPDKALLPLPDGRWSEVRLIEAGPQWVAAIAGTPGVPIHCAWLHPRPAQQAGQNHQAAC</sequence>
<dbReference type="RefSeq" id="WP_036133526.1">
    <property type="nucleotide sequence ID" value="NZ_AVPU01000001.1"/>
</dbReference>
<evidence type="ECO:0000313" key="5">
    <source>
        <dbReference type="Proteomes" id="UP000029998"/>
    </source>
</evidence>
<comment type="caution">
    <text evidence="4">The sequence shown here is derived from an EMBL/GenBank/DDBJ whole genome shotgun (WGS) entry which is preliminary data.</text>
</comment>
<dbReference type="STRING" id="1385517.N800_08720"/>
<dbReference type="InterPro" id="IPR050559">
    <property type="entry name" value="P-Pant_transferase_sf"/>
</dbReference>
<keyword evidence="2" id="KW-0808">Transferase</keyword>
<dbReference type="InterPro" id="IPR037143">
    <property type="entry name" value="4-PPantetheinyl_Trfase_dom_sf"/>
</dbReference>
<dbReference type="eggNOG" id="COG2091">
    <property type="taxonomic scope" value="Bacteria"/>
</dbReference>
<dbReference type="Gene3D" id="3.90.470.20">
    <property type="entry name" value="4'-phosphopantetheinyl transferase domain"/>
    <property type="match status" value="1"/>
</dbReference>
<comment type="similarity">
    <text evidence="1">Belongs to the P-Pant transferase superfamily. Gsp/Sfp/HetI/AcpT family.</text>
</comment>
<dbReference type="SUPFAM" id="SSF56214">
    <property type="entry name" value="4'-phosphopantetheinyl transferase"/>
    <property type="match status" value="2"/>
</dbReference>
<dbReference type="PANTHER" id="PTHR12215">
    <property type="entry name" value="PHOSPHOPANTETHEINE TRANSFERASE"/>
    <property type="match status" value="1"/>
</dbReference>
<dbReference type="AlphaFoldDB" id="A0A0A0F1T2"/>
<gene>
    <name evidence="4" type="ORF">N800_08720</name>
</gene>
<accession>A0A0A0F1T2</accession>
<dbReference type="GO" id="GO:0005829">
    <property type="term" value="C:cytosol"/>
    <property type="evidence" value="ECO:0007669"/>
    <property type="project" value="TreeGrafter"/>
</dbReference>
<dbReference type="Proteomes" id="UP000029998">
    <property type="component" value="Unassembled WGS sequence"/>
</dbReference>
<evidence type="ECO:0000256" key="2">
    <source>
        <dbReference type="ARBA" id="ARBA00022679"/>
    </source>
</evidence>
<name>A0A0A0F1T2_9GAMM</name>
<dbReference type="OrthoDB" id="9808281at2"/>
<dbReference type="GO" id="GO:0008897">
    <property type="term" value="F:holo-[acyl-carrier-protein] synthase activity"/>
    <property type="evidence" value="ECO:0007669"/>
    <property type="project" value="InterPro"/>
</dbReference>
<protein>
    <recommendedName>
        <fullName evidence="3">4'-phosphopantetheinyl transferase domain-containing protein</fullName>
    </recommendedName>
</protein>
<organism evidence="4 5">
    <name type="scientific">Lysobacter daejeonensis GH1-9</name>
    <dbReference type="NCBI Taxonomy" id="1385517"/>
    <lineage>
        <taxon>Bacteria</taxon>
        <taxon>Pseudomonadati</taxon>
        <taxon>Pseudomonadota</taxon>
        <taxon>Gammaproteobacteria</taxon>
        <taxon>Lysobacterales</taxon>
        <taxon>Lysobacteraceae</taxon>
        <taxon>Aerolutibacter</taxon>
    </lineage>
</organism>
<dbReference type="InterPro" id="IPR008278">
    <property type="entry name" value="4-PPantetheinyl_Trfase_dom"/>
</dbReference>
<feature type="domain" description="4'-phosphopantetheinyl transferase" evidence="3">
    <location>
        <begin position="140"/>
        <end position="208"/>
    </location>
</feature>
<evidence type="ECO:0000313" key="4">
    <source>
        <dbReference type="EMBL" id="KGM56273.1"/>
    </source>
</evidence>
<dbReference type="PANTHER" id="PTHR12215:SF10">
    <property type="entry name" value="L-AMINOADIPATE-SEMIALDEHYDE DEHYDROGENASE-PHOSPHOPANTETHEINYL TRANSFERASE"/>
    <property type="match status" value="1"/>
</dbReference>
<evidence type="ECO:0000256" key="1">
    <source>
        <dbReference type="ARBA" id="ARBA00010990"/>
    </source>
</evidence>
<keyword evidence="5" id="KW-1185">Reference proteome</keyword>
<dbReference type="GO" id="GO:0019878">
    <property type="term" value="P:lysine biosynthetic process via aminoadipic acid"/>
    <property type="evidence" value="ECO:0007669"/>
    <property type="project" value="TreeGrafter"/>
</dbReference>
<dbReference type="Pfam" id="PF01648">
    <property type="entry name" value="ACPS"/>
    <property type="match status" value="1"/>
</dbReference>
<proteinExistence type="inferred from homology"/>
<dbReference type="GO" id="GO:0000287">
    <property type="term" value="F:magnesium ion binding"/>
    <property type="evidence" value="ECO:0007669"/>
    <property type="project" value="InterPro"/>
</dbReference>
<reference evidence="4 5" key="1">
    <citation type="submission" date="2013-08" db="EMBL/GenBank/DDBJ databases">
        <title>Genome sequencing of Lysobacter.</title>
        <authorList>
            <person name="Zhang S."/>
            <person name="Wang G."/>
        </authorList>
    </citation>
    <scope>NUCLEOTIDE SEQUENCE [LARGE SCALE GENOMIC DNA]</scope>
    <source>
        <strain evidence="4 5">GH1-9</strain>
    </source>
</reference>